<feature type="transmembrane region" description="Helical" evidence="2">
    <location>
        <begin position="88"/>
        <end position="108"/>
    </location>
</feature>
<feature type="transmembrane region" description="Helical" evidence="2">
    <location>
        <begin position="64"/>
        <end position="82"/>
    </location>
</feature>
<feature type="transmembrane region" description="Helical" evidence="2">
    <location>
        <begin position="210"/>
        <end position="237"/>
    </location>
</feature>
<evidence type="ECO:0000256" key="2">
    <source>
        <dbReference type="SAM" id="Phobius"/>
    </source>
</evidence>
<feature type="transmembrane region" description="Helical" evidence="2">
    <location>
        <begin position="129"/>
        <end position="150"/>
    </location>
</feature>
<feature type="region of interest" description="Disordered" evidence="1">
    <location>
        <begin position="297"/>
        <end position="324"/>
    </location>
</feature>
<protein>
    <recommendedName>
        <fullName evidence="5">CAAX protease</fullName>
    </recommendedName>
</protein>
<proteinExistence type="predicted"/>
<keyword evidence="2" id="KW-0472">Membrane</keyword>
<keyword evidence="2" id="KW-1133">Transmembrane helix</keyword>
<comment type="caution">
    <text evidence="3">The sequence shown here is derived from an EMBL/GenBank/DDBJ whole genome shotgun (WGS) entry which is preliminary data.</text>
</comment>
<reference evidence="4" key="1">
    <citation type="submission" date="2015-09" db="EMBL/GenBank/DDBJ databases">
        <authorList>
            <person name="Graham D.E."/>
            <person name="Mahan K.M."/>
            <person name="Klingeman D.M."/>
            <person name="Fida T."/>
            <person name="Giannone R.J."/>
            <person name="Hettich R.L."/>
            <person name="Parry R.J."/>
            <person name="Spain J.C."/>
        </authorList>
    </citation>
    <scope>NUCLEOTIDE SEQUENCE [LARGE SCALE GENOMIC DNA]</scope>
    <source>
        <strain evidence="4">JCM 4701</strain>
    </source>
</reference>
<keyword evidence="4" id="KW-1185">Reference proteome</keyword>
<name>A0A2N8PR25_STRNR</name>
<evidence type="ECO:0000313" key="3">
    <source>
        <dbReference type="EMBL" id="PNE43478.1"/>
    </source>
</evidence>
<evidence type="ECO:0000256" key="1">
    <source>
        <dbReference type="SAM" id="MobiDB-lite"/>
    </source>
</evidence>
<accession>A0A2N8PR25</accession>
<dbReference type="EMBL" id="LJSN01000001">
    <property type="protein sequence ID" value="PNE43478.1"/>
    <property type="molecule type" value="Genomic_DNA"/>
</dbReference>
<keyword evidence="2" id="KW-0812">Transmembrane</keyword>
<dbReference type="AlphaFoldDB" id="A0A2N8PR25"/>
<evidence type="ECO:0000313" key="4">
    <source>
        <dbReference type="Proteomes" id="UP000236047"/>
    </source>
</evidence>
<organism evidence="3 4">
    <name type="scientific">Streptomyces noursei</name>
    <name type="common">Streptomyces albulus</name>
    <dbReference type="NCBI Taxonomy" id="1971"/>
    <lineage>
        <taxon>Bacteria</taxon>
        <taxon>Bacillati</taxon>
        <taxon>Actinomycetota</taxon>
        <taxon>Actinomycetes</taxon>
        <taxon>Kitasatosporales</taxon>
        <taxon>Streptomycetaceae</taxon>
        <taxon>Streptomyces</taxon>
    </lineage>
</organism>
<gene>
    <name evidence="3" type="ORF">AOB60_00740</name>
</gene>
<feature type="compositionally biased region" description="Pro residues" evidence="1">
    <location>
        <begin position="312"/>
        <end position="324"/>
    </location>
</feature>
<feature type="transmembrane region" description="Helical" evidence="2">
    <location>
        <begin position="33"/>
        <end position="52"/>
    </location>
</feature>
<dbReference type="Proteomes" id="UP000236047">
    <property type="component" value="Unassembled WGS sequence"/>
</dbReference>
<evidence type="ECO:0008006" key="5">
    <source>
        <dbReference type="Google" id="ProtNLM"/>
    </source>
</evidence>
<sequence>MIAGLQPIANGLLTLGDLYGLHAPPRLIHAVEYGQISAATVLFAWLALRVINRTTLDRVSPRRRLLEPGAAVTIGALAIYTAMPAAGLQRVGVAVFGIAVAWLALEVCRAHGLPLDRPTAPAERTKTSWSIAPLAFGACLAGGTATAQLLTALGGAGVPVMEGQQLAATGITTALDLVLNVVWAAGIEDVVMVAAVTTLLTAARRPAWQIYTTVCVLEVGVHAYAGIPAIGMLLYAAGRVWLYHRYHRLLPMVAGHIAYDLFAALNQTLPPNYRNVMLTLVLAAGLLYDWWAKRTKAPGSPPAPIEQQPEACPDPPPPAATRRS</sequence>